<dbReference type="AlphaFoldDB" id="A0A9W4X2V4"/>
<protein>
    <submittedName>
        <fullName evidence="1">1399_t:CDS:1</fullName>
    </submittedName>
</protein>
<keyword evidence="2" id="KW-1185">Reference proteome</keyword>
<accession>A0A9W4X2V4</accession>
<dbReference type="OrthoDB" id="1517790at2759"/>
<dbReference type="EMBL" id="CAMKVN010002739">
    <property type="protein sequence ID" value="CAI2182412.1"/>
    <property type="molecule type" value="Genomic_DNA"/>
</dbReference>
<sequence>MGQPEPDAPNLDIERAKDLLKLMIQTFIGNDPDFPERLEVKMISSLVEKTGLTEAEARQVLNALIIRKIDEAQKADPTYDPVNKRGKELSTIQHIAALHKVVLPADKGGTKISMGIEKNEDGDDEYVLRMEYNVASPGKRKFGVLEEKLQGIRNLIRGEFKGKIKEEADKALRVDSLEGYLTFVKELSENADLYNELVRQKRYESNANKFLHRIEELVKGIETTQFEAKIEVVE</sequence>
<gene>
    <name evidence="1" type="ORF">FWILDA_LOCUS10567</name>
</gene>
<organism evidence="1 2">
    <name type="scientific">Funneliformis geosporum</name>
    <dbReference type="NCBI Taxonomy" id="1117311"/>
    <lineage>
        <taxon>Eukaryota</taxon>
        <taxon>Fungi</taxon>
        <taxon>Fungi incertae sedis</taxon>
        <taxon>Mucoromycota</taxon>
        <taxon>Glomeromycotina</taxon>
        <taxon>Glomeromycetes</taxon>
        <taxon>Glomerales</taxon>
        <taxon>Glomeraceae</taxon>
        <taxon>Funneliformis</taxon>
    </lineage>
</organism>
<evidence type="ECO:0000313" key="2">
    <source>
        <dbReference type="Proteomes" id="UP001153678"/>
    </source>
</evidence>
<reference evidence="1" key="1">
    <citation type="submission" date="2022-08" db="EMBL/GenBank/DDBJ databases">
        <authorList>
            <person name="Kallberg Y."/>
            <person name="Tangrot J."/>
            <person name="Rosling A."/>
        </authorList>
    </citation>
    <scope>NUCLEOTIDE SEQUENCE</scope>
    <source>
        <strain evidence="1">Wild A</strain>
    </source>
</reference>
<evidence type="ECO:0000313" key="1">
    <source>
        <dbReference type="EMBL" id="CAI2182412.1"/>
    </source>
</evidence>
<proteinExistence type="predicted"/>
<comment type="caution">
    <text evidence="1">The sequence shown here is derived from an EMBL/GenBank/DDBJ whole genome shotgun (WGS) entry which is preliminary data.</text>
</comment>
<name>A0A9W4X2V4_9GLOM</name>
<dbReference type="Proteomes" id="UP001153678">
    <property type="component" value="Unassembled WGS sequence"/>
</dbReference>